<dbReference type="Gene3D" id="1.20.1640.10">
    <property type="entry name" value="Multidrug efflux transporter AcrB transmembrane domain"/>
    <property type="match status" value="2"/>
</dbReference>
<comment type="subcellular location">
    <subcellularLocation>
        <location evidence="1">Cell inner membrane</location>
        <topology evidence="1">Multi-pass membrane protein</topology>
    </subcellularLocation>
</comment>
<feature type="transmembrane region" description="Helical" evidence="8">
    <location>
        <begin position="524"/>
        <end position="543"/>
    </location>
</feature>
<evidence type="ECO:0000256" key="3">
    <source>
        <dbReference type="ARBA" id="ARBA00022475"/>
    </source>
</evidence>
<evidence type="ECO:0000256" key="5">
    <source>
        <dbReference type="ARBA" id="ARBA00022692"/>
    </source>
</evidence>
<dbReference type="Gene3D" id="3.30.70.1440">
    <property type="entry name" value="Multidrug efflux transporter AcrB pore domain"/>
    <property type="match status" value="1"/>
</dbReference>
<protein>
    <submittedName>
        <fullName evidence="10">Efflux RND transporter permease subunit</fullName>
    </submittedName>
</protein>
<dbReference type="PANTHER" id="PTHR32063:SF28">
    <property type="entry name" value="BLR2861 PROTEIN"/>
    <property type="match status" value="1"/>
</dbReference>
<evidence type="ECO:0000313" key="9">
    <source>
        <dbReference type="EMBL" id="WMN07597.1"/>
    </source>
</evidence>
<keyword evidence="7 8" id="KW-0472">Membrane</keyword>
<dbReference type="FunFam" id="3.30.70.1430:FF:000001">
    <property type="entry name" value="Efflux pump membrane transporter"/>
    <property type="match status" value="1"/>
</dbReference>
<feature type="transmembrane region" description="Helical" evidence="8">
    <location>
        <begin position="979"/>
        <end position="1007"/>
    </location>
</feature>
<feature type="transmembrane region" description="Helical" evidence="8">
    <location>
        <begin position="360"/>
        <end position="380"/>
    </location>
</feature>
<organism evidence="10">
    <name type="scientific">Marivirga arenosa</name>
    <dbReference type="NCBI Taxonomy" id="3059076"/>
    <lineage>
        <taxon>Bacteria</taxon>
        <taxon>Pseudomonadati</taxon>
        <taxon>Bacteroidota</taxon>
        <taxon>Cytophagia</taxon>
        <taxon>Cytophagales</taxon>
        <taxon>Marivirgaceae</taxon>
        <taxon>Marivirga</taxon>
    </lineage>
</organism>
<dbReference type="SUPFAM" id="SSF82714">
    <property type="entry name" value="Multidrug efflux transporter AcrB TolC docking domain, DN and DC subdomains"/>
    <property type="match status" value="2"/>
</dbReference>
<dbReference type="AlphaFoldDB" id="A0AA52EYR0"/>
<dbReference type="Gene3D" id="3.30.70.1430">
    <property type="entry name" value="Multidrug efflux transporter AcrB pore domain"/>
    <property type="match status" value="2"/>
</dbReference>
<keyword evidence="6 8" id="KW-1133">Transmembrane helix</keyword>
<proteinExistence type="predicted"/>
<dbReference type="Gene3D" id="3.30.2090.10">
    <property type="entry name" value="Multidrug efflux transporter AcrB TolC docking domain, DN and DC subdomains"/>
    <property type="match status" value="2"/>
</dbReference>
<feature type="transmembrane region" description="Helical" evidence="8">
    <location>
        <begin position="852"/>
        <end position="871"/>
    </location>
</feature>
<evidence type="ECO:0000313" key="10">
    <source>
        <dbReference type="EMBL" id="WNB18201.1"/>
    </source>
</evidence>
<accession>A0AA51R7F9</accession>
<dbReference type="SUPFAM" id="SSF82866">
    <property type="entry name" value="Multidrug efflux transporter AcrB transmembrane domain"/>
    <property type="match status" value="2"/>
</dbReference>
<dbReference type="Proteomes" id="UP001244443">
    <property type="component" value="Chromosome"/>
</dbReference>
<evidence type="ECO:0000256" key="8">
    <source>
        <dbReference type="SAM" id="Phobius"/>
    </source>
</evidence>
<name>A0AA52EYR0_9BACT</name>
<keyword evidence="3" id="KW-1003">Cell membrane</keyword>
<feature type="transmembrane region" description="Helical" evidence="8">
    <location>
        <begin position="463"/>
        <end position="485"/>
    </location>
</feature>
<dbReference type="PANTHER" id="PTHR32063">
    <property type="match status" value="1"/>
</dbReference>
<dbReference type="SUPFAM" id="SSF82693">
    <property type="entry name" value="Multidrug efflux transporter AcrB pore domain, PN1, PN2, PC1 and PC2 subdomains"/>
    <property type="match status" value="3"/>
</dbReference>
<evidence type="ECO:0000256" key="6">
    <source>
        <dbReference type="ARBA" id="ARBA00022989"/>
    </source>
</evidence>
<accession>A0AA52EYR0</accession>
<keyword evidence="2" id="KW-0813">Transport</keyword>
<dbReference type="InterPro" id="IPR027463">
    <property type="entry name" value="AcrB_DN_DC_subdom"/>
</dbReference>
<dbReference type="RefSeq" id="WP_308357772.1">
    <property type="nucleotide sequence ID" value="NZ_CP129968.2"/>
</dbReference>
<dbReference type="EMBL" id="CP129970">
    <property type="protein sequence ID" value="WMN07597.1"/>
    <property type="molecule type" value="Genomic_DNA"/>
</dbReference>
<keyword evidence="5 8" id="KW-0812">Transmembrane</keyword>
<dbReference type="EMBL" id="CP129968">
    <property type="protein sequence ID" value="WNB18201.1"/>
    <property type="molecule type" value="Genomic_DNA"/>
</dbReference>
<keyword evidence="11" id="KW-1185">Reference proteome</keyword>
<evidence type="ECO:0000256" key="4">
    <source>
        <dbReference type="ARBA" id="ARBA00022519"/>
    </source>
</evidence>
<feature type="transmembrane region" description="Helical" evidence="8">
    <location>
        <begin position="878"/>
        <end position="898"/>
    </location>
</feature>
<dbReference type="Gene3D" id="3.30.70.1320">
    <property type="entry name" value="Multidrug efflux transporter AcrB pore domain like"/>
    <property type="match status" value="1"/>
</dbReference>
<dbReference type="GO" id="GO:0005886">
    <property type="term" value="C:plasma membrane"/>
    <property type="evidence" value="ECO:0007669"/>
    <property type="project" value="UniProtKB-SubCell"/>
</dbReference>
<dbReference type="GO" id="GO:0042910">
    <property type="term" value="F:xenobiotic transmembrane transporter activity"/>
    <property type="evidence" value="ECO:0007669"/>
    <property type="project" value="TreeGrafter"/>
</dbReference>
<reference evidence="10 11" key="1">
    <citation type="submission" date="2023-08" db="EMBL/GenBank/DDBJ databases">
        <title>Comparative genomics and taxonomic characterization of three novel marine species of genus Marivirga.</title>
        <authorList>
            <person name="Muhammad N."/>
            <person name="Kim S.-G."/>
        </authorList>
    </citation>
    <scope>NUCLEOTIDE SEQUENCE</scope>
    <source>
        <strain evidence="9 11">ABR2-2</strain>
        <strain evidence="10">BKB1-2</strain>
    </source>
</reference>
<evidence type="ECO:0000313" key="11">
    <source>
        <dbReference type="Proteomes" id="UP001244443"/>
    </source>
</evidence>
<keyword evidence="4" id="KW-0997">Cell inner membrane</keyword>
<feature type="transmembrane region" description="Helical" evidence="8">
    <location>
        <begin position="386"/>
        <end position="410"/>
    </location>
</feature>
<evidence type="ECO:0000256" key="2">
    <source>
        <dbReference type="ARBA" id="ARBA00022448"/>
    </source>
</evidence>
<feature type="transmembrane region" description="Helical" evidence="8">
    <location>
        <begin position="431"/>
        <end position="451"/>
    </location>
</feature>
<feature type="transmembrane region" description="Helical" evidence="8">
    <location>
        <begin position="904"/>
        <end position="925"/>
    </location>
</feature>
<gene>
    <name evidence="10" type="ORF">QYS47_09805</name>
    <name evidence="9" type="ORF">QYS48_29285</name>
</gene>
<evidence type="ECO:0000256" key="7">
    <source>
        <dbReference type="ARBA" id="ARBA00023136"/>
    </source>
</evidence>
<dbReference type="PRINTS" id="PR00702">
    <property type="entry name" value="ACRIFLAVINRP"/>
</dbReference>
<feature type="transmembrane region" description="Helical" evidence="8">
    <location>
        <begin position="334"/>
        <end position="353"/>
    </location>
</feature>
<feature type="transmembrane region" description="Helical" evidence="8">
    <location>
        <begin position="953"/>
        <end position="973"/>
    </location>
</feature>
<dbReference type="Pfam" id="PF00873">
    <property type="entry name" value="ACR_tran"/>
    <property type="match status" value="1"/>
</dbReference>
<dbReference type="KEGG" id="marp:QYS47_09805"/>
<evidence type="ECO:0000256" key="1">
    <source>
        <dbReference type="ARBA" id="ARBA00004429"/>
    </source>
</evidence>
<dbReference type="FunFam" id="1.20.1640.10:FF:000001">
    <property type="entry name" value="Efflux pump membrane transporter"/>
    <property type="match status" value="1"/>
</dbReference>
<dbReference type="InterPro" id="IPR001036">
    <property type="entry name" value="Acrflvin-R"/>
</dbReference>
<feature type="transmembrane region" description="Helical" evidence="8">
    <location>
        <begin position="12"/>
        <end position="33"/>
    </location>
</feature>
<sequence>MASLSKISIQRPVLAIVLSLVILIFGLIGFNFLGVREYPSVDPPIITVTTDYAGANADVIESQITEPLEEAVNGIAGIRTITSTSAEGRSRITIEFNLSENLEAAANDVRDKVSGARRRLPEDAEPPTVNKADADSEPIVFLNINSEERSLLELSAIAENTFKERLQTISGVSEVRIWGEKRYAMRLWMDPIKLAAYQLTPLDVLSAVENQNVELPSGSIEGDMIELVVKTQGQLKSEEDFNNLIIAEQNNSFVRFSDIGYAELGPLNMRTVLKRDGIPMVGVVLIPQPGSNSIDIVDEFYKRVDNIKKDLPEDINLGIGFDQTEYIRESINEVQQTILIAFILVILIIFAFLRDWRTTVIPIATIPVALIGTFFFMYLAGFSINVLTLLGIVLAIGLVVDDAIVVLENIYTKVEDGMQPMEAAKKGSVEIFFAVIATTVALVAVFMPVIFLEGITGRLFREFGVVVATAVMISSFVALSLTPMMSSRILKKRERHNWFYRKTEPFFVWLNKGYGRSLDAFMKVRWMGIILFLGAGALIYGLFKTLPSELAPLEDRGMISVNAAGPEGATFDYMDEYINNLVEVTMDTLPTDGLISVTSPGFGTQGTNSGFMRIMLVDAEDREKSQQQLYDEYTPILSQFPAAKAFAFQQQTIGGRRGGLPIQYVIQATSLDKLQAALPKFIEKAQQDPTFTVVDQDLKFTKPQIDIQIDREKAKSLGISVIDIARTLQLGLSGQRFDYFIMDGKQYQVIGQVQRNDRNAPVDLRSLYVRAQNGQMLQLDNLVTLGESSTPPSLYRYNRYISATLSAGLAPGKTIGDGVEAMDAIAKEVLDETYSTSLSGASLDYFESSSSLLFAFGFAIVLIYLVLAAQFESFRDPVIILFTVPLAVGGSFLSLWLFGETLNIFSQIGIIMLIGLVSKNAILIVEFANQKKAQGLNVTESIVEAAKSRFRPILMTALSTILGILPIALALGAGSESRVSMGIAIIGGLIFATGLTLYVIPAIYSYLASKRARVSRVES</sequence>
<dbReference type="Proteomes" id="UP001232019">
    <property type="component" value="Chromosome"/>
</dbReference>